<feature type="active site" evidence="1">
    <location>
        <position position="35"/>
    </location>
</feature>
<keyword evidence="2" id="KW-0547">Nucleotide-binding</keyword>
<evidence type="ECO:0000313" key="4">
    <source>
        <dbReference type="EMBL" id="QQU49167.1"/>
    </source>
</evidence>
<organism evidence="4 5">
    <name type="scientific">Yersinia enterocolitica</name>
    <dbReference type="NCBI Taxonomy" id="630"/>
    <lineage>
        <taxon>Bacteria</taxon>
        <taxon>Pseudomonadati</taxon>
        <taxon>Pseudomonadota</taxon>
        <taxon>Gammaproteobacteria</taxon>
        <taxon>Enterobacterales</taxon>
        <taxon>Yersiniaceae</taxon>
        <taxon>Yersinia</taxon>
    </lineage>
</organism>
<dbReference type="Pfam" id="PF21248">
    <property type="entry name" value="SoFic-like_C"/>
    <property type="match status" value="1"/>
</dbReference>
<feature type="binding site" evidence="2">
    <location>
        <begin position="39"/>
        <end position="46"/>
    </location>
    <ligand>
        <name>ATP</name>
        <dbReference type="ChEBI" id="CHEBI:30616"/>
    </ligand>
</feature>
<dbReference type="PANTHER" id="PTHR13504">
    <property type="entry name" value="FIDO DOMAIN-CONTAINING PROTEIN DDB_G0283145"/>
    <property type="match status" value="1"/>
</dbReference>
<evidence type="ECO:0000313" key="5">
    <source>
        <dbReference type="Proteomes" id="UP000595309"/>
    </source>
</evidence>
<dbReference type="SUPFAM" id="SSF140931">
    <property type="entry name" value="Fic-like"/>
    <property type="match status" value="1"/>
</dbReference>
<evidence type="ECO:0000259" key="3">
    <source>
        <dbReference type="PROSITE" id="PS51459"/>
    </source>
</evidence>
<dbReference type="AlphaFoldDB" id="A0A7T9XXY3"/>
<evidence type="ECO:0000256" key="1">
    <source>
        <dbReference type="PIRSR" id="PIRSR640198-1"/>
    </source>
</evidence>
<name>A0A7T9XXY3_YEREN</name>
<proteinExistence type="predicted"/>
<dbReference type="Proteomes" id="UP000595309">
    <property type="component" value="Chromosome"/>
</dbReference>
<sequence length="199" mass="23213">MRALLSNRERFINEQDDIDPLIKMAIAHYQFESIHPFPDGNGRTGRILNILYLIQSELLSLPISYLSRFILENRNDYYALLRGVTERGEWENWILYMLKAVAVTATWTTKKVAAVRGLIISTKEYIQENLPKIYTWELVNVLFMQPYCRIENLVDAGIAQRQTASQYLKQLVETGVLEEVRAGRSKLYINTRLLRELND</sequence>
<keyword evidence="2" id="KW-0067">ATP-binding</keyword>
<feature type="domain" description="Fido" evidence="3">
    <location>
        <begin position="1"/>
        <end position="99"/>
    </location>
</feature>
<dbReference type="InterPro" id="IPR040198">
    <property type="entry name" value="Fido_containing"/>
</dbReference>
<dbReference type="EMBL" id="CP068146">
    <property type="protein sequence ID" value="QQU49167.1"/>
    <property type="molecule type" value="Genomic_DNA"/>
</dbReference>
<dbReference type="Pfam" id="PF02661">
    <property type="entry name" value="Fic"/>
    <property type="match status" value="1"/>
</dbReference>
<dbReference type="Gene3D" id="1.10.3290.10">
    <property type="entry name" value="Fido-like domain"/>
    <property type="match status" value="1"/>
</dbReference>
<feature type="binding site" evidence="2">
    <location>
        <begin position="77"/>
        <end position="78"/>
    </location>
    <ligand>
        <name>ATP</name>
        <dbReference type="ChEBI" id="CHEBI:30616"/>
    </ligand>
</feature>
<dbReference type="PANTHER" id="PTHR13504:SF35">
    <property type="entry name" value="PROTEIN ADENYLYLTRANSFERASE SOFIC"/>
    <property type="match status" value="1"/>
</dbReference>
<dbReference type="GO" id="GO:0005524">
    <property type="term" value="F:ATP binding"/>
    <property type="evidence" value="ECO:0007669"/>
    <property type="project" value="UniProtKB-KW"/>
</dbReference>
<evidence type="ECO:0000256" key="2">
    <source>
        <dbReference type="PIRSR" id="PIRSR640198-2"/>
    </source>
</evidence>
<reference evidence="4 5" key="1">
    <citation type="submission" date="2021-01" db="EMBL/GenBank/DDBJ databases">
        <title>FDA dAtabase for Regulatory Grade micrObial Sequences (FDA-ARGOS): Supporting development and validation of Infectious Disease Dx tests.</title>
        <authorList>
            <person name="Blissenbach B."/>
            <person name="Krut O."/>
            <person name="Tallon L."/>
            <person name="Sadzewicz L."/>
            <person name="Zhao X."/>
            <person name="Boylan J."/>
            <person name="Ott S."/>
            <person name="Bowen H."/>
            <person name="Vavikolanu K."/>
            <person name="Mehta A."/>
            <person name="Aluvathingal J."/>
            <person name="Nadendla S."/>
            <person name="Yan Y."/>
            <person name="Sichtig H."/>
        </authorList>
    </citation>
    <scope>NUCLEOTIDE SEQUENCE [LARGE SCALE GENOMIC DNA]</scope>
    <source>
        <strain evidence="4 5">FDAARGOS_1082</strain>
    </source>
</reference>
<dbReference type="PROSITE" id="PS51459">
    <property type="entry name" value="FIDO"/>
    <property type="match status" value="1"/>
</dbReference>
<dbReference type="InterPro" id="IPR036597">
    <property type="entry name" value="Fido-like_dom_sf"/>
</dbReference>
<accession>A0A7T9XXY3</accession>
<gene>
    <name evidence="4" type="ORF">I6I39_18385</name>
</gene>
<dbReference type="InterPro" id="IPR003812">
    <property type="entry name" value="Fido"/>
</dbReference>
<protein>
    <submittedName>
        <fullName evidence="4">Fic family protein</fullName>
    </submittedName>
</protein>
<dbReference type="InterPro" id="IPR048770">
    <property type="entry name" value="SoFic-like_C"/>
</dbReference>